<dbReference type="PROSITE" id="PS50262">
    <property type="entry name" value="G_PROTEIN_RECEP_F1_2"/>
    <property type="match status" value="1"/>
</dbReference>
<evidence type="ECO:0000256" key="2">
    <source>
        <dbReference type="ARBA" id="ARBA00022692"/>
    </source>
</evidence>
<evidence type="ECO:0000256" key="3">
    <source>
        <dbReference type="ARBA" id="ARBA00022989"/>
    </source>
</evidence>
<evidence type="ECO:0000259" key="6">
    <source>
        <dbReference type="PROSITE" id="PS50262"/>
    </source>
</evidence>
<feature type="transmembrane region" description="Helical" evidence="5">
    <location>
        <begin position="48"/>
        <end position="71"/>
    </location>
</feature>
<feature type="domain" description="G-protein coupled receptors family 1 profile" evidence="6">
    <location>
        <begin position="63"/>
        <end position="340"/>
    </location>
</feature>
<proteinExistence type="predicted"/>
<dbReference type="Gene3D" id="1.20.1070.10">
    <property type="entry name" value="Rhodopsin 7-helix transmembrane proteins"/>
    <property type="match status" value="1"/>
</dbReference>
<evidence type="ECO:0000256" key="4">
    <source>
        <dbReference type="ARBA" id="ARBA00023136"/>
    </source>
</evidence>
<evidence type="ECO:0000313" key="8">
    <source>
        <dbReference type="Proteomes" id="UP000507470"/>
    </source>
</evidence>
<reference evidence="7 8" key="1">
    <citation type="submission" date="2020-06" db="EMBL/GenBank/DDBJ databases">
        <authorList>
            <person name="Li R."/>
            <person name="Bekaert M."/>
        </authorList>
    </citation>
    <scope>NUCLEOTIDE SEQUENCE [LARGE SCALE GENOMIC DNA]</scope>
    <source>
        <strain evidence="8">wild</strain>
    </source>
</reference>
<dbReference type="AlphaFoldDB" id="A0A6J8E030"/>
<dbReference type="EMBL" id="CACVKT020007994">
    <property type="protein sequence ID" value="CAC5412380.1"/>
    <property type="molecule type" value="Genomic_DNA"/>
</dbReference>
<dbReference type="PANTHER" id="PTHR47023:SF1">
    <property type="entry name" value="SEX PEPTIDE RECEPTOR"/>
    <property type="match status" value="1"/>
</dbReference>
<dbReference type="PANTHER" id="PTHR47023">
    <property type="entry name" value="SEX PEPTIDE RECEPTOR"/>
    <property type="match status" value="1"/>
</dbReference>
<feature type="transmembrane region" description="Helical" evidence="5">
    <location>
        <begin position="280"/>
        <end position="303"/>
    </location>
</feature>
<evidence type="ECO:0000313" key="7">
    <source>
        <dbReference type="EMBL" id="CAC5412380.1"/>
    </source>
</evidence>
<keyword evidence="2 5" id="KW-0812">Transmembrane</keyword>
<dbReference type="InterPro" id="IPR000276">
    <property type="entry name" value="GPCR_Rhodpsn"/>
</dbReference>
<dbReference type="OrthoDB" id="6080786at2759"/>
<dbReference type="Pfam" id="PF10324">
    <property type="entry name" value="7TM_GPCR_Srw"/>
    <property type="match status" value="1"/>
</dbReference>
<name>A0A6J8E030_MYTCO</name>
<keyword evidence="3 5" id="KW-1133">Transmembrane helix</keyword>
<feature type="transmembrane region" description="Helical" evidence="5">
    <location>
        <begin position="169"/>
        <end position="190"/>
    </location>
</feature>
<dbReference type="Proteomes" id="UP000507470">
    <property type="component" value="Unassembled WGS sequence"/>
</dbReference>
<accession>A0A6J8E030</accession>
<gene>
    <name evidence="7" type="ORF">MCOR_45360</name>
</gene>
<organism evidence="7 8">
    <name type="scientific">Mytilus coruscus</name>
    <name type="common">Sea mussel</name>
    <dbReference type="NCBI Taxonomy" id="42192"/>
    <lineage>
        <taxon>Eukaryota</taxon>
        <taxon>Metazoa</taxon>
        <taxon>Spiralia</taxon>
        <taxon>Lophotrochozoa</taxon>
        <taxon>Mollusca</taxon>
        <taxon>Bivalvia</taxon>
        <taxon>Autobranchia</taxon>
        <taxon>Pteriomorphia</taxon>
        <taxon>Mytilida</taxon>
        <taxon>Mytiloidea</taxon>
        <taxon>Mytilidae</taxon>
        <taxon>Mytilinae</taxon>
        <taxon>Mytilus</taxon>
    </lineage>
</organism>
<dbReference type="PRINTS" id="PR00237">
    <property type="entry name" value="GPCRRHODOPSN"/>
</dbReference>
<feature type="transmembrane region" description="Helical" evidence="5">
    <location>
        <begin position="323"/>
        <end position="343"/>
    </location>
</feature>
<dbReference type="CDD" id="cd14978">
    <property type="entry name" value="7tmA_FMRFamide_R-like"/>
    <property type="match status" value="1"/>
</dbReference>
<evidence type="ECO:0000256" key="1">
    <source>
        <dbReference type="ARBA" id="ARBA00004370"/>
    </source>
</evidence>
<feature type="transmembrane region" description="Helical" evidence="5">
    <location>
        <begin position="83"/>
        <end position="107"/>
    </location>
</feature>
<dbReference type="GO" id="GO:0016020">
    <property type="term" value="C:membrane"/>
    <property type="evidence" value="ECO:0007669"/>
    <property type="project" value="UniProtKB-SubCell"/>
</dbReference>
<dbReference type="GO" id="GO:0008528">
    <property type="term" value="F:G protein-coupled peptide receptor activity"/>
    <property type="evidence" value="ECO:0007669"/>
    <property type="project" value="InterPro"/>
</dbReference>
<evidence type="ECO:0000256" key="5">
    <source>
        <dbReference type="SAM" id="Phobius"/>
    </source>
</evidence>
<dbReference type="InterPro" id="IPR019427">
    <property type="entry name" value="7TM_GPCR_serpentine_rcpt_Srw"/>
</dbReference>
<feature type="transmembrane region" description="Helical" evidence="5">
    <location>
        <begin position="230"/>
        <end position="249"/>
    </location>
</feature>
<keyword evidence="8" id="KW-1185">Reference proteome</keyword>
<keyword evidence="4 5" id="KW-0472">Membrane</keyword>
<dbReference type="InterPro" id="IPR053071">
    <property type="entry name" value="GPCR1-related_rcpt"/>
</dbReference>
<feature type="transmembrane region" description="Helical" evidence="5">
    <location>
        <begin position="127"/>
        <end position="148"/>
    </location>
</feature>
<dbReference type="SUPFAM" id="SSF81321">
    <property type="entry name" value="Family A G protein-coupled receptor-like"/>
    <property type="match status" value="1"/>
</dbReference>
<comment type="subcellular location">
    <subcellularLocation>
        <location evidence="1">Membrane</location>
    </subcellularLocation>
</comment>
<sequence length="413" mass="47963">MIYGRLTLFYELKSNNQRKENTRTIPFLDNERFMFQISAFPKDLAFPIYGVLCPIVTILTLVTNILVVCVFMKRRMRSVTTVFLVGLAVSDTLGAFLWSCVHLFFYGIRQKPYTEPISYPICVFHDYGLYIAVILHTISVWLTMTLGIQRCIIVVFPFKGPRIWTMKNSVIMTTMSYLIAVVFFIFLFFMKDYSVKEMADGSQICMERYADWFNRNISTYMSIYHVLRSVAVQLLPCLSMMVSTAVLAHKLRNEKIFQRGMSKKIGVGQKKDYQHRHRTTLMVVIIMIIFLIVEVPNGIVFAIKIYDPDNTIMPTSIDYPFAILHNFILLLSYHCNFWIYVGLSARFRRTLKDMLLGSRVKRTFERVMSMSRTDSFSHQGYPLSNIKNRHINGNGSTIVKYTSVCSEGFNQTH</sequence>
<dbReference type="InterPro" id="IPR017452">
    <property type="entry name" value="GPCR_Rhodpsn_7TM"/>
</dbReference>
<protein>
    <recommendedName>
        <fullName evidence="6">G-protein coupled receptors family 1 profile domain-containing protein</fullName>
    </recommendedName>
</protein>